<dbReference type="PANTHER" id="PTHR11070">
    <property type="entry name" value="UVRD / RECB / PCRA DNA HELICASE FAMILY MEMBER"/>
    <property type="match status" value="1"/>
</dbReference>
<dbReference type="Pfam" id="PF00580">
    <property type="entry name" value="UvrD-helicase"/>
    <property type="match status" value="2"/>
</dbReference>
<dbReference type="GO" id="GO:0016787">
    <property type="term" value="F:hydrolase activity"/>
    <property type="evidence" value="ECO:0007669"/>
    <property type="project" value="UniProtKB-UniRule"/>
</dbReference>
<evidence type="ECO:0000256" key="4">
    <source>
        <dbReference type="ARBA" id="ARBA00022840"/>
    </source>
</evidence>
<proteinExistence type="predicted"/>
<dbReference type="EMBL" id="CABBMN010000003">
    <property type="protein sequence ID" value="VSC29227.1"/>
    <property type="molecule type" value="Genomic_DNA"/>
</dbReference>
<protein>
    <submittedName>
        <fullName evidence="5">DNA helicase II / ATP-dependent DNA helicase PcrA</fullName>
        <ecNumber evidence="5">3.6.1.-</ecNumber>
        <ecNumber evidence="5">3.6.4.12</ecNumber>
    </submittedName>
</protein>
<dbReference type="InterPro" id="IPR000212">
    <property type="entry name" value="DNA_helicase_UvrD/REP"/>
</dbReference>
<keyword evidence="3 5" id="KW-0347">Helicase</keyword>
<keyword evidence="4" id="KW-0067">ATP-binding</keyword>
<keyword evidence="1" id="KW-0547">Nucleotide-binding</keyword>
<dbReference type="PROSITE" id="PS51198">
    <property type="entry name" value="UVRD_HELICASE_ATP_BIND"/>
    <property type="match status" value="1"/>
</dbReference>
<evidence type="ECO:0000313" key="5">
    <source>
        <dbReference type="EMBL" id="VSC29227.1"/>
    </source>
</evidence>
<evidence type="ECO:0000313" key="6">
    <source>
        <dbReference type="Proteomes" id="UP000311674"/>
    </source>
</evidence>
<accession>A0A4I1R0Y9</accession>
<dbReference type="RefSeq" id="WP_001279800.1">
    <property type="nucleotide sequence ID" value="NZ_CFDV01000015.1"/>
</dbReference>
<dbReference type="GO" id="GO:0003678">
    <property type="term" value="F:DNA helicase activity"/>
    <property type="evidence" value="ECO:0007669"/>
    <property type="project" value="UniProtKB-EC"/>
</dbReference>
<reference evidence="5 6" key="1">
    <citation type="submission" date="2019-04" db="EMBL/GenBank/DDBJ databases">
        <authorList>
            <consortium name="Pathogen Informatics"/>
        </authorList>
    </citation>
    <scope>NUCLEOTIDE SEQUENCE [LARGE SCALE GENOMIC DNA]</scope>
    <source>
        <strain evidence="5 6">GPSC148</strain>
    </source>
</reference>
<evidence type="ECO:0000256" key="2">
    <source>
        <dbReference type="ARBA" id="ARBA00022801"/>
    </source>
</evidence>
<evidence type="ECO:0000256" key="3">
    <source>
        <dbReference type="ARBA" id="ARBA00022806"/>
    </source>
</evidence>
<dbReference type="AlphaFoldDB" id="A0A4I1R0Y9"/>
<dbReference type="Proteomes" id="UP000311674">
    <property type="component" value="Unassembled WGS sequence"/>
</dbReference>
<dbReference type="InterPro" id="IPR027417">
    <property type="entry name" value="P-loop_NTPase"/>
</dbReference>
<sequence>MSDIATQDKNVKKELLEYQGNILILANAGSGKTTFLTKKLKSDSKRLNNYQKLAAITFTRNATEEIKQKLVDIPDNVVVSTIDSFLDKEIILPFLNQKYEIQTSVQFSFRIDHNFSDYSTGIKQILQDGIFGTYDFPTSKHGKNFKCEVALDILKTIDSASEYIKYKFNTLYIDEFQDCDQSMNDLFLYLKNELGIPLFIVGDDKQSIYQWRGASPKYINNLWKNKNDFRKKRFIGNFRSLPRIVDFSLALTPEVTVDNIREEGSILYLEPNQDYPKEDIIKYLIDNGDINLQEKNYFLIGINKDIEETATHLNDILSNKVDYVRKNPFIDCTNSNFLQSMAQYYFLEDFSEYDVLNNLFPEYNDEFRKELLKKLKRLRQRPTQSLIEEIASYLDVSITNYEDKLESQILLEILSNLDNKKMFDTNLMSNNLLMTTHASKGLAADTVVIFVEYLIDWRTGLKFEDHYVAITRAKSKVIIIDNRTIYTSEINRLLSNNNGNFSFEDFIERRYI</sequence>
<organism evidence="5 6">
    <name type="scientific">Streptococcus pneumoniae</name>
    <dbReference type="NCBI Taxonomy" id="1313"/>
    <lineage>
        <taxon>Bacteria</taxon>
        <taxon>Bacillati</taxon>
        <taxon>Bacillota</taxon>
        <taxon>Bacilli</taxon>
        <taxon>Lactobacillales</taxon>
        <taxon>Streptococcaceae</taxon>
        <taxon>Streptococcus</taxon>
    </lineage>
</organism>
<dbReference type="GO" id="GO:0003677">
    <property type="term" value="F:DNA binding"/>
    <property type="evidence" value="ECO:0007669"/>
    <property type="project" value="InterPro"/>
</dbReference>
<dbReference type="Gene3D" id="3.40.50.300">
    <property type="entry name" value="P-loop containing nucleotide triphosphate hydrolases"/>
    <property type="match status" value="2"/>
</dbReference>
<dbReference type="GO" id="GO:0005524">
    <property type="term" value="F:ATP binding"/>
    <property type="evidence" value="ECO:0007669"/>
    <property type="project" value="UniProtKB-UniRule"/>
</dbReference>
<keyword evidence="2 5" id="KW-0378">Hydrolase</keyword>
<dbReference type="EC" id="3.6.1.-" evidence="5"/>
<gene>
    <name evidence="5" type="primary">pcrA_2</name>
    <name evidence="5" type="ORF">SAMEA3390019_00561</name>
</gene>
<name>A0A4I1R0Y9_STREE</name>
<evidence type="ECO:0000256" key="1">
    <source>
        <dbReference type="ARBA" id="ARBA00022741"/>
    </source>
</evidence>
<dbReference type="InterPro" id="IPR014016">
    <property type="entry name" value="UvrD-like_ATP-bd"/>
</dbReference>
<dbReference type="SUPFAM" id="SSF52540">
    <property type="entry name" value="P-loop containing nucleoside triphosphate hydrolases"/>
    <property type="match status" value="1"/>
</dbReference>
<dbReference type="EC" id="3.6.4.12" evidence="5"/>